<dbReference type="GO" id="GO:0005576">
    <property type="term" value="C:extracellular region"/>
    <property type="evidence" value="ECO:0007669"/>
    <property type="project" value="UniProtKB-SubCell"/>
</dbReference>
<comment type="catalytic activity">
    <reaction evidence="1">
        <text>2 glutathione + H2O2 = glutathione disulfide + 2 H2O</text>
        <dbReference type="Rhea" id="RHEA:16833"/>
        <dbReference type="ChEBI" id="CHEBI:15377"/>
        <dbReference type="ChEBI" id="CHEBI:16240"/>
        <dbReference type="ChEBI" id="CHEBI:57925"/>
        <dbReference type="ChEBI" id="CHEBI:58297"/>
        <dbReference type="EC" id="1.11.1.9"/>
    </reaction>
</comment>
<dbReference type="PROSITE" id="PS51355">
    <property type="entry name" value="GLUTATHIONE_PEROXID_3"/>
    <property type="match status" value="1"/>
</dbReference>
<evidence type="ECO:0000256" key="10">
    <source>
        <dbReference type="RuleBase" id="RU000499"/>
    </source>
</evidence>
<sequence length="212" mass="24270">MFRIAPILFVCLIGLSLANSGMFKCPDTNGSIHRFAVKTLDGRLPTLSAYRGSVVIVVNVASFCTYTSQYLDFAPLLEKFPGLKILAFPCNQFLMQEPIRDDEILNALKYVRPGNGFDPEVKGLDIYGKLDVNGEEEAPLYTFLKASCPTTNTTFKRRDHLFYDPIRANDIEWNFEKFLVDRSGRPRYRFLADNWDNGRAVEKYIHELITEH</sequence>
<evidence type="ECO:0000256" key="8">
    <source>
        <dbReference type="ARBA" id="ARBA00023002"/>
    </source>
</evidence>
<protein>
    <recommendedName>
        <fullName evidence="4 10">Glutathione peroxidase</fullName>
    </recommendedName>
</protein>
<dbReference type="WBParaSite" id="L893_g22084.t1">
    <property type="protein sequence ID" value="L893_g22084.t1"/>
    <property type="gene ID" value="L893_g22084"/>
</dbReference>
<evidence type="ECO:0000256" key="9">
    <source>
        <dbReference type="PIRSR" id="PIRSR000303-1"/>
    </source>
</evidence>
<keyword evidence="5" id="KW-0964">Secreted</keyword>
<evidence type="ECO:0000256" key="11">
    <source>
        <dbReference type="SAM" id="SignalP"/>
    </source>
</evidence>
<keyword evidence="8 10" id="KW-0560">Oxidoreductase</keyword>
<evidence type="ECO:0000313" key="12">
    <source>
        <dbReference type="Proteomes" id="UP000095287"/>
    </source>
</evidence>
<dbReference type="SUPFAM" id="SSF52833">
    <property type="entry name" value="Thioredoxin-like"/>
    <property type="match status" value="1"/>
</dbReference>
<keyword evidence="7 11" id="KW-0732">Signal</keyword>
<keyword evidence="6 10" id="KW-0575">Peroxidase</keyword>
<dbReference type="PROSITE" id="PS00763">
    <property type="entry name" value="GLUTATHIONE_PEROXID_2"/>
    <property type="match status" value="1"/>
</dbReference>
<dbReference type="AlphaFoldDB" id="A0A1I7Z1W7"/>
<dbReference type="PANTHER" id="PTHR11592">
    <property type="entry name" value="GLUTATHIONE PEROXIDASE"/>
    <property type="match status" value="1"/>
</dbReference>
<dbReference type="Gene3D" id="3.40.30.10">
    <property type="entry name" value="Glutaredoxin"/>
    <property type="match status" value="1"/>
</dbReference>
<organism evidence="12 13">
    <name type="scientific">Steinernema glaseri</name>
    <dbReference type="NCBI Taxonomy" id="37863"/>
    <lineage>
        <taxon>Eukaryota</taxon>
        <taxon>Metazoa</taxon>
        <taxon>Ecdysozoa</taxon>
        <taxon>Nematoda</taxon>
        <taxon>Chromadorea</taxon>
        <taxon>Rhabditida</taxon>
        <taxon>Tylenchina</taxon>
        <taxon>Panagrolaimomorpha</taxon>
        <taxon>Strongyloidoidea</taxon>
        <taxon>Steinernematidae</taxon>
        <taxon>Steinernema</taxon>
    </lineage>
</organism>
<dbReference type="GO" id="GO:0004602">
    <property type="term" value="F:glutathione peroxidase activity"/>
    <property type="evidence" value="ECO:0007669"/>
    <property type="project" value="UniProtKB-EC"/>
</dbReference>
<feature type="chain" id="PRO_5009312854" description="Glutathione peroxidase" evidence="11">
    <location>
        <begin position="19"/>
        <end position="212"/>
    </location>
</feature>
<evidence type="ECO:0000256" key="5">
    <source>
        <dbReference type="ARBA" id="ARBA00022525"/>
    </source>
</evidence>
<evidence type="ECO:0000256" key="1">
    <source>
        <dbReference type="ARBA" id="ARBA00000217"/>
    </source>
</evidence>
<comment type="similarity">
    <text evidence="3 10">Belongs to the glutathione peroxidase family.</text>
</comment>
<dbReference type="GO" id="GO:0006979">
    <property type="term" value="P:response to oxidative stress"/>
    <property type="evidence" value="ECO:0007669"/>
    <property type="project" value="InterPro"/>
</dbReference>
<dbReference type="PIRSF" id="PIRSF000303">
    <property type="entry name" value="Glutathion_perox"/>
    <property type="match status" value="1"/>
</dbReference>
<proteinExistence type="inferred from homology"/>
<evidence type="ECO:0000256" key="3">
    <source>
        <dbReference type="ARBA" id="ARBA00006926"/>
    </source>
</evidence>
<dbReference type="InterPro" id="IPR000889">
    <property type="entry name" value="Glutathione_peroxidase"/>
</dbReference>
<keyword evidence="12" id="KW-1185">Reference proteome</keyword>
<dbReference type="InterPro" id="IPR029760">
    <property type="entry name" value="GPX_CS"/>
</dbReference>
<feature type="signal peptide" evidence="11">
    <location>
        <begin position="1"/>
        <end position="18"/>
    </location>
</feature>
<evidence type="ECO:0000256" key="4">
    <source>
        <dbReference type="ARBA" id="ARBA00012310"/>
    </source>
</evidence>
<feature type="active site" evidence="9">
    <location>
        <position position="64"/>
    </location>
</feature>
<dbReference type="Proteomes" id="UP000095287">
    <property type="component" value="Unplaced"/>
</dbReference>
<evidence type="ECO:0000256" key="6">
    <source>
        <dbReference type="ARBA" id="ARBA00022559"/>
    </source>
</evidence>
<comment type="subcellular location">
    <subcellularLocation>
        <location evidence="2">Secreted</location>
    </subcellularLocation>
</comment>
<dbReference type="PANTHER" id="PTHR11592:SF88">
    <property type="entry name" value="GLUTATHIONE PEROXIDASE-RELATED"/>
    <property type="match status" value="1"/>
</dbReference>
<evidence type="ECO:0000256" key="2">
    <source>
        <dbReference type="ARBA" id="ARBA00004613"/>
    </source>
</evidence>
<evidence type="ECO:0000313" key="13">
    <source>
        <dbReference type="WBParaSite" id="L893_g22084.t1"/>
    </source>
</evidence>
<dbReference type="Pfam" id="PF00255">
    <property type="entry name" value="GSHPx"/>
    <property type="match status" value="1"/>
</dbReference>
<evidence type="ECO:0000256" key="7">
    <source>
        <dbReference type="ARBA" id="ARBA00022729"/>
    </source>
</evidence>
<reference evidence="13" key="1">
    <citation type="submission" date="2016-11" db="UniProtKB">
        <authorList>
            <consortium name="WormBaseParasite"/>
        </authorList>
    </citation>
    <scope>IDENTIFICATION</scope>
</reference>
<dbReference type="CDD" id="cd00340">
    <property type="entry name" value="GSH_Peroxidase"/>
    <property type="match status" value="1"/>
</dbReference>
<dbReference type="InterPro" id="IPR036249">
    <property type="entry name" value="Thioredoxin-like_sf"/>
</dbReference>
<accession>A0A1I7Z1W7</accession>
<name>A0A1I7Z1W7_9BILA</name>
<dbReference type="PRINTS" id="PR01011">
    <property type="entry name" value="GLUTPROXDASE"/>
</dbReference>